<feature type="compositionally biased region" description="Acidic residues" evidence="5">
    <location>
        <begin position="452"/>
        <end position="462"/>
    </location>
</feature>
<evidence type="ECO:0000313" key="7">
    <source>
        <dbReference type="EMBL" id="WWC69285.1"/>
    </source>
</evidence>
<comment type="subunit">
    <text evidence="3">Component of the pre-66S ribosomal particle.</text>
</comment>
<sequence>MVQTLNFIVPSLYPNTLIDLSFPTPPLGLVPSIPEPIVQHLPIKYGSYQPLGRSKFMINGTRDDEIMIADDKFQISSIQLNPIKNSDEPENPEKEQEIIPPTIINQENVKARSKDVWAGLVNVRGGSISALTSGQITYHSSSSSSSSSDEIKTSSSSRIIPSPLQCITSTSLLPNSFVTAGKEVDISIWDIERTFGSSDQVTKTWENGKRKKNVLEAGQIWQAKNVPQNNLSLRQPINHLSLTYINGSPHHLVSGTKAGTIRQFDTRQRKPLSDWKVAREGGINCVVSGVENELFFSDHSNLLASLDLRIGKILYTYSNMTSTSLNLISIPLSINNNDDDDSYNKFERRIGLSSISSDSTFRIHTTTNPPNNIKEKGNYNNNGQQGKKGEILKIVGGIGIGQGLFRGKGNRNLIIPKTSKKNEGDDEEEEIDEEEIWKGMDEIKDQGKLPESGDEDEDEDQIDFSSESDLGEEDKIIIRSKPKKKVRKV</sequence>
<evidence type="ECO:0000256" key="2">
    <source>
        <dbReference type="ARBA" id="ARBA00007861"/>
    </source>
</evidence>
<feature type="region of interest" description="Disordered" evidence="5">
    <location>
        <begin position="138"/>
        <end position="157"/>
    </location>
</feature>
<dbReference type="SUPFAM" id="SSF50978">
    <property type="entry name" value="WD40 repeat-like"/>
    <property type="match status" value="1"/>
</dbReference>
<dbReference type="AlphaFoldDB" id="A0A1B9IA35"/>
<dbReference type="InterPro" id="IPR036322">
    <property type="entry name" value="WD40_repeat_dom_sf"/>
</dbReference>
<protein>
    <recommendedName>
        <fullName evidence="4">Ribosome biogenesis protein NSA1</fullName>
    </recommendedName>
</protein>
<feature type="region of interest" description="Disordered" evidence="5">
    <location>
        <begin position="415"/>
        <end position="489"/>
    </location>
</feature>
<dbReference type="InterPro" id="IPR037379">
    <property type="entry name" value="WDR74/Nsa1"/>
</dbReference>
<reference evidence="6" key="3">
    <citation type="submission" date="2016-07" db="EMBL/GenBank/DDBJ databases">
        <title>Evolution of pathogenesis and genome organization in the Tremellales.</title>
        <authorList>
            <person name="Cuomo C."/>
            <person name="Litvintseva A."/>
            <person name="Heitman J."/>
            <person name="Chen Y."/>
            <person name="Sun S."/>
            <person name="Springer D."/>
            <person name="Dromer F."/>
            <person name="Young S."/>
            <person name="Zeng Q."/>
            <person name="Chapman S."/>
            <person name="Gujja S."/>
            <person name="Saif S."/>
            <person name="Birren B."/>
        </authorList>
    </citation>
    <scope>NUCLEOTIDE SEQUENCE</scope>
    <source>
        <strain evidence="6">CBS 10737</strain>
    </source>
</reference>
<dbReference type="InterPro" id="IPR015943">
    <property type="entry name" value="WD40/YVTN_repeat-like_dom_sf"/>
</dbReference>
<keyword evidence="8" id="KW-1185">Reference proteome</keyword>
<dbReference type="GeneID" id="30170141"/>
<dbReference type="STRING" id="1296096.A0A1B9IA35"/>
<evidence type="ECO:0000256" key="1">
    <source>
        <dbReference type="ARBA" id="ARBA00002889"/>
    </source>
</evidence>
<dbReference type="GO" id="GO:0005730">
    <property type="term" value="C:nucleolus"/>
    <property type="evidence" value="ECO:0007669"/>
    <property type="project" value="InterPro"/>
</dbReference>
<gene>
    <name evidence="6" type="ORF">I206_01772</name>
    <name evidence="7" type="ORF">I206_103223</name>
</gene>
<comment type="similarity">
    <text evidence="2">Belongs to the NSA1 family.</text>
</comment>
<proteinExistence type="inferred from homology"/>
<dbReference type="Gene3D" id="2.130.10.10">
    <property type="entry name" value="YVTN repeat-like/Quinoprotein amine dehydrogenase"/>
    <property type="match status" value="1"/>
</dbReference>
<feature type="compositionally biased region" description="Low complexity" evidence="5">
    <location>
        <begin position="140"/>
        <end position="157"/>
    </location>
</feature>
<evidence type="ECO:0000313" key="8">
    <source>
        <dbReference type="Proteomes" id="UP000094020"/>
    </source>
</evidence>
<accession>A0A1B9IA35</accession>
<feature type="compositionally biased region" description="Basic and acidic residues" evidence="5">
    <location>
        <begin position="436"/>
        <end position="448"/>
    </location>
</feature>
<evidence type="ECO:0000313" key="6">
    <source>
        <dbReference type="EMBL" id="OCF52482.1"/>
    </source>
</evidence>
<reference evidence="7" key="2">
    <citation type="submission" date="2013-07" db="EMBL/GenBank/DDBJ databases">
        <authorList>
            <consortium name="The Broad Institute Genome Sequencing Platform"/>
            <person name="Cuomo C."/>
            <person name="Litvintseva A."/>
            <person name="Chen Y."/>
            <person name="Heitman J."/>
            <person name="Sun S."/>
            <person name="Springer D."/>
            <person name="Dromer F."/>
            <person name="Young S.K."/>
            <person name="Zeng Q."/>
            <person name="Gargeya S."/>
            <person name="Fitzgerald M."/>
            <person name="Abouelleil A."/>
            <person name="Alvarado L."/>
            <person name="Berlin A.M."/>
            <person name="Chapman S.B."/>
            <person name="Dewar J."/>
            <person name="Goldberg J."/>
            <person name="Griggs A."/>
            <person name="Gujja S."/>
            <person name="Hansen M."/>
            <person name="Howarth C."/>
            <person name="Imamovic A."/>
            <person name="Larimer J."/>
            <person name="McCowan C."/>
            <person name="Murphy C."/>
            <person name="Pearson M."/>
            <person name="Priest M."/>
            <person name="Roberts A."/>
            <person name="Saif S."/>
            <person name="Shea T."/>
            <person name="Sykes S."/>
            <person name="Wortman J."/>
            <person name="Nusbaum C."/>
            <person name="Birren B."/>
        </authorList>
    </citation>
    <scope>NUCLEOTIDE SEQUENCE</scope>
    <source>
        <strain evidence="7">CBS 10737</strain>
    </source>
</reference>
<dbReference type="Proteomes" id="UP000094020">
    <property type="component" value="Chromosome 4"/>
</dbReference>
<dbReference type="PANTHER" id="PTHR16038:SF4">
    <property type="entry name" value="WD REPEAT-CONTAINING PROTEIN 74"/>
    <property type="match status" value="1"/>
</dbReference>
<reference evidence="7" key="4">
    <citation type="submission" date="2024-02" db="EMBL/GenBank/DDBJ databases">
        <title>Comparative genomics of Cryptococcus and Kwoniella reveals pathogenesis evolution and contrasting modes of karyotype evolution via chromosome fusion or intercentromeric recombination.</title>
        <authorList>
            <person name="Coelho M.A."/>
            <person name="David-Palma M."/>
            <person name="Shea T."/>
            <person name="Bowers K."/>
            <person name="McGinley-Smith S."/>
            <person name="Mohammad A.W."/>
            <person name="Gnirke A."/>
            <person name="Yurkov A.M."/>
            <person name="Nowrousian M."/>
            <person name="Sun S."/>
            <person name="Cuomo C.A."/>
            <person name="Heitman J."/>
        </authorList>
    </citation>
    <scope>NUCLEOTIDE SEQUENCE</scope>
    <source>
        <strain evidence="7">CBS 10737</strain>
    </source>
</reference>
<dbReference type="RefSeq" id="XP_019013701.1">
    <property type="nucleotide sequence ID" value="XM_019153540.1"/>
</dbReference>
<feature type="compositionally biased region" description="Acidic residues" evidence="5">
    <location>
        <begin position="424"/>
        <end position="435"/>
    </location>
</feature>
<comment type="function">
    <text evidence="1">Involved in the biogenesis of the 60S ribosomal subunit.</text>
</comment>
<dbReference type="EMBL" id="CP144522">
    <property type="protein sequence ID" value="WWC69285.1"/>
    <property type="molecule type" value="Genomic_DNA"/>
</dbReference>
<name>A0A1B9IA35_9TREE</name>
<organism evidence="6">
    <name type="scientific">Kwoniella pini CBS 10737</name>
    <dbReference type="NCBI Taxonomy" id="1296096"/>
    <lineage>
        <taxon>Eukaryota</taxon>
        <taxon>Fungi</taxon>
        <taxon>Dikarya</taxon>
        <taxon>Basidiomycota</taxon>
        <taxon>Agaricomycotina</taxon>
        <taxon>Tremellomycetes</taxon>
        <taxon>Tremellales</taxon>
        <taxon>Cryptococcaceae</taxon>
        <taxon>Kwoniella</taxon>
    </lineage>
</organism>
<dbReference type="PANTHER" id="PTHR16038">
    <property type="entry name" value="NOP SEVEN ASSOCIATED PROTEIN 1"/>
    <property type="match status" value="1"/>
</dbReference>
<dbReference type="GO" id="GO:0042273">
    <property type="term" value="P:ribosomal large subunit biogenesis"/>
    <property type="evidence" value="ECO:0007669"/>
    <property type="project" value="InterPro"/>
</dbReference>
<evidence type="ECO:0000256" key="4">
    <source>
        <dbReference type="ARBA" id="ARBA00014234"/>
    </source>
</evidence>
<dbReference type="EMBL" id="KI894008">
    <property type="protein sequence ID" value="OCF52482.1"/>
    <property type="molecule type" value="Genomic_DNA"/>
</dbReference>
<reference evidence="6" key="1">
    <citation type="submission" date="2013-07" db="EMBL/GenBank/DDBJ databases">
        <title>The Genome Sequence of Cryptococcus pinus CBS10737.</title>
        <authorList>
            <consortium name="The Broad Institute Genome Sequencing Platform"/>
            <person name="Cuomo C."/>
            <person name="Litvintseva A."/>
            <person name="Chen Y."/>
            <person name="Heitman J."/>
            <person name="Sun S."/>
            <person name="Springer D."/>
            <person name="Dromer F."/>
            <person name="Young S.K."/>
            <person name="Zeng Q."/>
            <person name="Gargeya S."/>
            <person name="Fitzgerald M."/>
            <person name="Abouelleil A."/>
            <person name="Alvarado L."/>
            <person name="Berlin A.M."/>
            <person name="Chapman S.B."/>
            <person name="Dewar J."/>
            <person name="Goldberg J."/>
            <person name="Griggs A."/>
            <person name="Gujja S."/>
            <person name="Hansen M."/>
            <person name="Howarth C."/>
            <person name="Imamovic A."/>
            <person name="Larimer J."/>
            <person name="McCowan C."/>
            <person name="Murphy C."/>
            <person name="Pearson M."/>
            <person name="Priest M."/>
            <person name="Roberts A."/>
            <person name="Saif S."/>
            <person name="Shea T."/>
            <person name="Sykes S."/>
            <person name="Wortman J."/>
            <person name="Nusbaum C."/>
            <person name="Birren B."/>
        </authorList>
    </citation>
    <scope>NUCLEOTIDE SEQUENCE [LARGE SCALE GENOMIC DNA]</scope>
    <source>
        <strain evidence="6">CBS 10737</strain>
    </source>
</reference>
<dbReference type="KEGG" id="kpin:30170141"/>
<evidence type="ECO:0000256" key="5">
    <source>
        <dbReference type="SAM" id="MobiDB-lite"/>
    </source>
</evidence>
<evidence type="ECO:0000256" key="3">
    <source>
        <dbReference type="ARBA" id="ARBA00011187"/>
    </source>
</evidence>
<feature type="region of interest" description="Disordered" evidence="5">
    <location>
        <begin position="365"/>
        <end position="386"/>
    </location>
</feature>
<feature type="compositionally biased region" description="Basic residues" evidence="5">
    <location>
        <begin position="478"/>
        <end position="489"/>
    </location>
</feature>
<dbReference type="GO" id="GO:0030687">
    <property type="term" value="C:preribosome, large subunit precursor"/>
    <property type="evidence" value="ECO:0007669"/>
    <property type="project" value="TreeGrafter"/>
</dbReference>
<dbReference type="OrthoDB" id="18388at2759"/>